<organism evidence="7">
    <name type="scientific">Schistosoma japonicum</name>
    <name type="common">Blood fluke</name>
    <dbReference type="NCBI Taxonomy" id="6182"/>
    <lineage>
        <taxon>Eukaryota</taxon>
        <taxon>Metazoa</taxon>
        <taxon>Spiralia</taxon>
        <taxon>Lophotrochozoa</taxon>
        <taxon>Platyhelminthes</taxon>
        <taxon>Trematoda</taxon>
        <taxon>Digenea</taxon>
        <taxon>Strigeidida</taxon>
        <taxon>Schistosomatoidea</taxon>
        <taxon>Schistosomatidae</taxon>
        <taxon>Schistosoma</taxon>
    </lineage>
</organism>
<protein>
    <submittedName>
        <fullName evidence="7">SJCHGC05460 protein</fullName>
    </submittedName>
</protein>
<proteinExistence type="evidence at transcript level"/>
<evidence type="ECO:0000256" key="3">
    <source>
        <dbReference type="ARBA" id="ARBA00023157"/>
    </source>
</evidence>
<dbReference type="Pfam" id="PF17450">
    <property type="entry name" value="Melibiase_2_C"/>
    <property type="match status" value="1"/>
</dbReference>
<dbReference type="Gene3D" id="2.60.40.1180">
    <property type="entry name" value="Golgi alpha-mannosidase II"/>
    <property type="match status" value="1"/>
</dbReference>
<dbReference type="SUPFAM" id="SSF51445">
    <property type="entry name" value="(Trans)glycosidases"/>
    <property type="match status" value="1"/>
</dbReference>
<keyword evidence="2" id="KW-0378">Hydrolase</keyword>
<evidence type="ECO:0000259" key="6">
    <source>
        <dbReference type="Pfam" id="PF17450"/>
    </source>
</evidence>
<evidence type="ECO:0000313" key="7">
    <source>
        <dbReference type="EMBL" id="AAW25352.1"/>
    </source>
</evidence>
<keyword evidence="5" id="KW-0326">Glycosidase</keyword>
<keyword evidence="3" id="KW-1015">Disulfide bond</keyword>
<evidence type="ECO:0000256" key="1">
    <source>
        <dbReference type="ARBA" id="ARBA00009743"/>
    </source>
</evidence>
<dbReference type="GO" id="GO:0005975">
    <property type="term" value="P:carbohydrate metabolic process"/>
    <property type="evidence" value="ECO:0007669"/>
    <property type="project" value="InterPro"/>
</dbReference>
<dbReference type="PANTHER" id="PTHR11452:SF75">
    <property type="entry name" value="ALPHA-GALACTOSIDASE MEL1"/>
    <property type="match status" value="1"/>
</dbReference>
<dbReference type="GO" id="GO:0004553">
    <property type="term" value="F:hydrolase activity, hydrolyzing O-glycosyl compounds"/>
    <property type="evidence" value="ECO:0007669"/>
    <property type="project" value="InterPro"/>
</dbReference>
<dbReference type="InterPro" id="IPR013780">
    <property type="entry name" value="Glyco_hydro_b"/>
</dbReference>
<dbReference type="EMBL" id="AY813620">
    <property type="protein sequence ID" value="AAW25352.1"/>
    <property type="molecule type" value="mRNA"/>
</dbReference>
<feature type="domain" description="Alpha galactosidase A C-terminal" evidence="6">
    <location>
        <begin position="59"/>
        <end position="148"/>
    </location>
</feature>
<comment type="similarity">
    <text evidence="1">Belongs to the glycosyl hydrolase 27 family.</text>
</comment>
<sequence>MLLLGNFGLTDDQKRSQFGLWCMFAAPLLIRADIDELDAFSESLLRNEHLLAIDQDKGGHQAEFIKTQNNVQLWVRQLDDYPMGWAIACFYTIDKGESIHFNISLNEFKSSTYSISGNYFELLDVFTGYTIKVVELTELFQLVINPSGIMIYRVKSIHQYHTLQPKPSDDDHNHYCIVGQFMDQLLSDLLLFTLYYFIVNYDN</sequence>
<dbReference type="SUPFAM" id="SSF51011">
    <property type="entry name" value="Glycosyl hydrolase domain"/>
    <property type="match status" value="1"/>
</dbReference>
<name>Q5DFQ4_SCHJA</name>
<dbReference type="Pfam" id="PF16499">
    <property type="entry name" value="Melibiase_2"/>
    <property type="match status" value="1"/>
</dbReference>
<dbReference type="InterPro" id="IPR017853">
    <property type="entry name" value="GH"/>
</dbReference>
<reference evidence="7" key="2">
    <citation type="journal article" date="2006" name="PLoS Pathog.">
        <title>New perspectives on host-parasite interplay by comparative transcriptomic and proteomic analyses of Schistosoma japonicum.</title>
        <authorList>
            <person name="Liu F."/>
            <person name="Lu J."/>
            <person name="Hu W."/>
            <person name="Wang S.Y."/>
            <person name="Cui S.J."/>
            <person name="Chi M."/>
            <person name="Yan Q."/>
            <person name="Wang X.R."/>
            <person name="Song H.D."/>
            <person name="Xu X.N."/>
            <person name="Wang J.J."/>
            <person name="Zhang X.L."/>
            <person name="Zhang X."/>
            <person name="Wang Z.Q."/>
            <person name="Xue C.L."/>
            <person name="Brindley P.J."/>
            <person name="McManus D.P."/>
            <person name="Yang P.Y."/>
            <person name="Feng Z."/>
            <person name="Chen Z."/>
            <person name="Han Z.G."/>
        </authorList>
    </citation>
    <scope>NUCLEOTIDE SEQUENCE</scope>
</reference>
<dbReference type="Gene3D" id="3.20.20.70">
    <property type="entry name" value="Aldolase class I"/>
    <property type="match status" value="1"/>
</dbReference>
<dbReference type="AlphaFoldDB" id="Q5DFQ4"/>
<reference evidence="7" key="1">
    <citation type="submission" date="2004-11" db="EMBL/GenBank/DDBJ databases">
        <title>The full-length cDNA sequences of Schistosoma japonicum genes.</title>
        <authorList>
            <person name="Han Z."/>
        </authorList>
    </citation>
    <scope>NUCLEOTIDE SEQUENCE</scope>
</reference>
<evidence type="ECO:0000256" key="5">
    <source>
        <dbReference type="ARBA" id="ARBA00023295"/>
    </source>
</evidence>
<keyword evidence="4" id="KW-0325">Glycoprotein</keyword>
<dbReference type="InterPro" id="IPR013785">
    <property type="entry name" value="Aldolase_TIM"/>
</dbReference>
<dbReference type="PANTHER" id="PTHR11452">
    <property type="entry name" value="ALPHA-GALACTOSIDASE/ALPHA-N-ACETYLGALACTOSAMINIDASE"/>
    <property type="match status" value="1"/>
</dbReference>
<evidence type="ECO:0000256" key="2">
    <source>
        <dbReference type="ARBA" id="ARBA00022801"/>
    </source>
</evidence>
<evidence type="ECO:0000256" key="4">
    <source>
        <dbReference type="ARBA" id="ARBA00023180"/>
    </source>
</evidence>
<dbReference type="InterPro" id="IPR002241">
    <property type="entry name" value="Glyco_hydro_27"/>
</dbReference>
<accession>Q5DFQ4</accession>
<dbReference type="InterPro" id="IPR035373">
    <property type="entry name" value="Melibiase/NAGA_C"/>
</dbReference>